<protein>
    <submittedName>
        <fullName evidence="7">C4-dicarboxylate anaerobic carrier</fullName>
    </submittedName>
</protein>
<keyword evidence="4 6" id="KW-1133">Transmembrane helix</keyword>
<dbReference type="GO" id="GO:0005886">
    <property type="term" value="C:plasma membrane"/>
    <property type="evidence" value="ECO:0007669"/>
    <property type="project" value="UniProtKB-SubCell"/>
</dbReference>
<dbReference type="Pfam" id="PF03606">
    <property type="entry name" value="DcuC"/>
    <property type="match status" value="1"/>
</dbReference>
<evidence type="ECO:0000313" key="7">
    <source>
        <dbReference type="EMBL" id="KXB39586.1"/>
    </source>
</evidence>
<dbReference type="STRING" id="1497955.HMPREF1872_01128"/>
<feature type="transmembrane region" description="Helical" evidence="6">
    <location>
        <begin position="380"/>
        <end position="403"/>
    </location>
</feature>
<evidence type="ECO:0000256" key="4">
    <source>
        <dbReference type="ARBA" id="ARBA00022989"/>
    </source>
</evidence>
<feature type="transmembrane region" description="Helical" evidence="6">
    <location>
        <begin position="452"/>
        <end position="474"/>
    </location>
</feature>
<keyword evidence="2" id="KW-1003">Cell membrane</keyword>
<sequence length="477" mass="51678">MQFAYFPLEVKIMGNKTKSGKKAPHSLVILFSMVLIIWALTWLVPAGEYVRVKNDLGKKIIQAGSFHFVESHAVSIVDLPLIVCKAFIKNMDLLLMIMFSGAAFSIITKSGAFQSTVSKVFEKAKGKGIWIIPILTVMFGALCTTIGVNTFIAFTPMTVMIAYSLGLDSLVGASIILLGGAVGFSSGMFQPSTTLLSQSIAGLPPYSGLDYRFAIFVVFMISSIAYIMVYAKKIKANPSLSPVYEIDKVNNVFGENKLDEYGQLTWRKVLIIITLFATMTIIVIGGAKWKWGMAQIAAAFLVLAIVDGFLAKSTPSEIASDFVAGVKKMMGAVMIIGVARSIGDIMKAGLIIDTTIEFLTHLVTVLPKPIQGVSMLTCNYLINLVLTSGSGQAAVVMPVFLPIADSIGMSRQAVITAFCMGDGFGNYIVPTSSALMGILGAANIPFEKWVKFFWKLFVIWFLLSCAFVILAPVFHHV</sequence>
<keyword evidence="8" id="KW-1185">Reference proteome</keyword>
<dbReference type="EMBL" id="LSCV01000040">
    <property type="protein sequence ID" value="KXB39586.1"/>
    <property type="molecule type" value="Genomic_DNA"/>
</dbReference>
<feature type="transmembrane region" description="Helical" evidence="6">
    <location>
        <begin position="269"/>
        <end position="287"/>
    </location>
</feature>
<comment type="subcellular location">
    <subcellularLocation>
        <location evidence="1">Cell membrane</location>
        <topology evidence="1">Multi-pass membrane protein</topology>
    </subcellularLocation>
</comment>
<dbReference type="Proteomes" id="UP000070080">
    <property type="component" value="Unassembled WGS sequence"/>
</dbReference>
<feature type="transmembrane region" description="Helical" evidence="6">
    <location>
        <begin position="91"/>
        <end position="108"/>
    </location>
</feature>
<dbReference type="PANTHER" id="PTHR43652">
    <property type="entry name" value="BASIC AMINO ACID ANTIPORTER YFCC-RELATED"/>
    <property type="match status" value="1"/>
</dbReference>
<evidence type="ECO:0000256" key="6">
    <source>
        <dbReference type="SAM" id="Phobius"/>
    </source>
</evidence>
<evidence type="ECO:0000256" key="3">
    <source>
        <dbReference type="ARBA" id="ARBA00022692"/>
    </source>
</evidence>
<feature type="transmembrane region" description="Helical" evidence="6">
    <location>
        <begin position="26"/>
        <end position="44"/>
    </location>
</feature>
<proteinExistence type="predicted"/>
<feature type="transmembrane region" description="Helical" evidence="6">
    <location>
        <begin position="128"/>
        <end position="154"/>
    </location>
</feature>
<feature type="transmembrane region" description="Helical" evidence="6">
    <location>
        <begin position="424"/>
        <end position="446"/>
    </location>
</feature>
<name>A0A133Y8Q8_9FIRM</name>
<dbReference type="AlphaFoldDB" id="A0A133Y8Q8"/>
<feature type="transmembrane region" description="Helical" evidence="6">
    <location>
        <begin position="293"/>
        <end position="311"/>
    </location>
</feature>
<dbReference type="PANTHER" id="PTHR43652:SF6">
    <property type="entry name" value="ARGININE REPRESSOR"/>
    <property type="match status" value="1"/>
</dbReference>
<keyword evidence="3 6" id="KW-0812">Transmembrane</keyword>
<keyword evidence="5 6" id="KW-0472">Membrane</keyword>
<feature type="transmembrane region" description="Helical" evidence="6">
    <location>
        <begin position="209"/>
        <end position="231"/>
    </location>
</feature>
<accession>A0A133Y8Q8</accession>
<feature type="transmembrane region" description="Helical" evidence="6">
    <location>
        <begin position="166"/>
        <end position="189"/>
    </location>
</feature>
<comment type="caution">
    <text evidence="7">The sequence shown here is derived from an EMBL/GenBank/DDBJ whole genome shotgun (WGS) entry which is preliminary data.</text>
</comment>
<evidence type="ECO:0000256" key="5">
    <source>
        <dbReference type="ARBA" id="ARBA00023136"/>
    </source>
</evidence>
<dbReference type="InterPro" id="IPR051679">
    <property type="entry name" value="DASS-Related_Transporters"/>
</dbReference>
<dbReference type="InterPro" id="IPR018385">
    <property type="entry name" value="C4_dicarb_anaerob_car-like"/>
</dbReference>
<evidence type="ECO:0000256" key="2">
    <source>
        <dbReference type="ARBA" id="ARBA00022475"/>
    </source>
</evidence>
<evidence type="ECO:0000313" key="8">
    <source>
        <dbReference type="Proteomes" id="UP000070080"/>
    </source>
</evidence>
<evidence type="ECO:0000256" key="1">
    <source>
        <dbReference type="ARBA" id="ARBA00004651"/>
    </source>
</evidence>
<reference evidence="8" key="1">
    <citation type="submission" date="2016-01" db="EMBL/GenBank/DDBJ databases">
        <authorList>
            <person name="Mitreva M."/>
            <person name="Pepin K.H."/>
            <person name="Mihindukulasuriya K.A."/>
            <person name="Fulton R."/>
            <person name="Fronick C."/>
            <person name="O'Laughlin M."/>
            <person name="Miner T."/>
            <person name="Herter B."/>
            <person name="Rosa B.A."/>
            <person name="Cordes M."/>
            <person name="Tomlinson C."/>
            <person name="Wollam A."/>
            <person name="Palsikar V.B."/>
            <person name="Mardis E.R."/>
            <person name="Wilson R.K."/>
        </authorList>
    </citation>
    <scope>NUCLEOTIDE SEQUENCE [LARGE SCALE GENOMIC DNA]</scope>
    <source>
        <strain evidence="8">KA00274</strain>
    </source>
</reference>
<gene>
    <name evidence="7" type="ORF">HMPREF1872_01128</name>
</gene>
<organism evidence="7 8">
    <name type="scientific">Amygdalobacter nucleatus</name>
    <dbReference type="NCBI Taxonomy" id="3029274"/>
    <lineage>
        <taxon>Bacteria</taxon>
        <taxon>Bacillati</taxon>
        <taxon>Bacillota</taxon>
        <taxon>Clostridia</taxon>
        <taxon>Eubacteriales</taxon>
        <taxon>Oscillospiraceae</taxon>
        <taxon>Amygdalobacter</taxon>
    </lineage>
</organism>